<dbReference type="PANTHER" id="PTHR30373:SF2">
    <property type="entry name" value="UPF0603 PROTEIN YGCG"/>
    <property type="match status" value="1"/>
</dbReference>
<name>A0A090VAW0_9FLAO</name>
<feature type="chain" id="PRO_5001865550" evidence="1">
    <location>
        <begin position="41"/>
        <end position="196"/>
    </location>
</feature>
<protein>
    <submittedName>
        <fullName evidence="3">Beta-propeller domains of methanol dehydrogenase type</fullName>
    </submittedName>
</protein>
<dbReference type="Gene3D" id="3.10.310.50">
    <property type="match status" value="1"/>
</dbReference>
<dbReference type="AlphaFoldDB" id="A0A090VAW0"/>
<organism evidence="3 4">
    <name type="scientific">Algibacter lectus</name>
    <dbReference type="NCBI Taxonomy" id="221126"/>
    <lineage>
        <taxon>Bacteria</taxon>
        <taxon>Pseudomonadati</taxon>
        <taxon>Bacteroidota</taxon>
        <taxon>Flavobacteriia</taxon>
        <taxon>Flavobacteriales</taxon>
        <taxon>Flavobacteriaceae</taxon>
        <taxon>Algibacter</taxon>
    </lineage>
</organism>
<dbReference type="EMBL" id="BBNQ01000002">
    <property type="protein sequence ID" value="GAL61263.1"/>
    <property type="molecule type" value="Genomic_DNA"/>
</dbReference>
<feature type="signal peptide" evidence="1">
    <location>
        <begin position="1"/>
        <end position="40"/>
    </location>
</feature>
<accession>A0A090VAW0</accession>
<evidence type="ECO:0000259" key="2">
    <source>
        <dbReference type="Pfam" id="PF04536"/>
    </source>
</evidence>
<dbReference type="Proteomes" id="UP000029644">
    <property type="component" value="Unassembled WGS sequence"/>
</dbReference>
<dbReference type="Pfam" id="PF04536">
    <property type="entry name" value="TPM_phosphatase"/>
    <property type="match status" value="1"/>
</dbReference>
<proteinExistence type="predicted"/>
<comment type="caution">
    <text evidence="3">The sequence shown here is derived from an EMBL/GenBank/DDBJ whole genome shotgun (WGS) entry which is preliminary data.</text>
</comment>
<feature type="domain" description="TPM" evidence="2">
    <location>
        <begin position="69"/>
        <end position="193"/>
    </location>
</feature>
<reference evidence="3 4" key="1">
    <citation type="journal article" date="2014" name="Genome Announc.">
        <title>Draft Genome Sequences of Marine Flavobacterium Algibacter lectus Strains SS8 and NR4.</title>
        <authorList>
            <person name="Takatani N."/>
            <person name="Nakanishi M."/>
            <person name="Meirelles P."/>
            <person name="Mino S."/>
            <person name="Suda W."/>
            <person name="Oshima K."/>
            <person name="Hattori M."/>
            <person name="Ohkuma M."/>
            <person name="Hosokawa M."/>
            <person name="Miyashita K."/>
            <person name="Thompson F.L."/>
            <person name="Niwa A."/>
            <person name="Sawabe T."/>
            <person name="Sawabe T."/>
        </authorList>
    </citation>
    <scope>NUCLEOTIDE SEQUENCE [LARGE SCALE GENOMIC DNA]</scope>
    <source>
        <strain evidence="3 4">JCM 19300</strain>
    </source>
</reference>
<evidence type="ECO:0000313" key="3">
    <source>
        <dbReference type="EMBL" id="GAL61263.1"/>
    </source>
</evidence>
<evidence type="ECO:0000256" key="1">
    <source>
        <dbReference type="SAM" id="SignalP"/>
    </source>
</evidence>
<sequence>MKKEKNKLKLLMSVLYKMKISTKIVLIFLALNVCSCKGNAQDTETKKSTPKYEYLGIENSAFPKPIGIINDYGQVFTESQQAELSKILHDYDMETTRQVVVVTIDSIKPYQNIQKYATNLGQSWGVGTAEKNNGLTIVLCKPCREIGIATGTGTELILTDQICKEIIDEKMIPEFKNEAFYAGIKSGVLQLIKKWE</sequence>
<dbReference type="PANTHER" id="PTHR30373">
    <property type="entry name" value="UPF0603 PROTEIN YGCG"/>
    <property type="match status" value="1"/>
</dbReference>
<keyword evidence="1" id="KW-0732">Signal</keyword>
<gene>
    <name evidence="3" type="ORF">JCM19300_4209</name>
</gene>
<evidence type="ECO:0000313" key="4">
    <source>
        <dbReference type="Proteomes" id="UP000029644"/>
    </source>
</evidence>
<dbReference type="InterPro" id="IPR007621">
    <property type="entry name" value="TPM_dom"/>
</dbReference>